<dbReference type="Pfam" id="PF14689">
    <property type="entry name" value="SPOB_a"/>
    <property type="match status" value="1"/>
</dbReference>
<dbReference type="EMBL" id="JBHUCX010000024">
    <property type="protein sequence ID" value="MFD1675001.1"/>
    <property type="molecule type" value="Genomic_DNA"/>
</dbReference>
<keyword evidence="6" id="KW-1185">Reference proteome</keyword>
<dbReference type="Proteomes" id="UP001597079">
    <property type="component" value="Unassembled WGS sequence"/>
</dbReference>
<dbReference type="SUPFAM" id="SSF55890">
    <property type="entry name" value="Sporulation response regulatory protein Spo0B"/>
    <property type="match status" value="1"/>
</dbReference>
<evidence type="ECO:0000256" key="1">
    <source>
        <dbReference type="ARBA" id="ARBA00022553"/>
    </source>
</evidence>
<evidence type="ECO:0000313" key="5">
    <source>
        <dbReference type="EMBL" id="MFD1675001.1"/>
    </source>
</evidence>
<feature type="domain" description="SpoOB alpha-helical" evidence="4">
    <location>
        <begin position="13"/>
        <end position="49"/>
    </location>
</feature>
<name>A0ABW4JFA3_9BACL</name>
<comment type="caution">
    <text evidence="5">The sequence shown here is derived from an EMBL/GenBank/DDBJ whole genome shotgun (WGS) entry which is preliminary data.</text>
</comment>
<reference evidence="6" key="1">
    <citation type="journal article" date="2019" name="Int. J. Syst. Evol. Microbiol.">
        <title>The Global Catalogue of Microorganisms (GCM) 10K type strain sequencing project: providing services to taxonomists for standard genome sequencing and annotation.</title>
        <authorList>
            <consortium name="The Broad Institute Genomics Platform"/>
            <consortium name="The Broad Institute Genome Sequencing Center for Infectious Disease"/>
            <person name="Wu L."/>
            <person name="Ma J."/>
        </authorList>
    </citation>
    <scope>NUCLEOTIDE SEQUENCE [LARGE SCALE GENOMIC DNA]</scope>
    <source>
        <strain evidence="6">CGMCC 1.12286</strain>
    </source>
</reference>
<accession>A0ABW4JFA3</accession>
<evidence type="ECO:0000259" key="4">
    <source>
        <dbReference type="Pfam" id="PF14689"/>
    </source>
</evidence>
<evidence type="ECO:0000256" key="3">
    <source>
        <dbReference type="ARBA" id="ARBA00022777"/>
    </source>
</evidence>
<dbReference type="InterPro" id="IPR016120">
    <property type="entry name" value="Sig_transdc_His_kin_SpoOB"/>
</dbReference>
<keyword evidence="3" id="KW-0418">Kinase</keyword>
<protein>
    <submittedName>
        <fullName evidence="5">Spo0B domain-containing protein</fullName>
    </submittedName>
</protein>
<organism evidence="5 6">
    <name type="scientific">Alicyclobacillus fodiniaquatilis</name>
    <dbReference type="NCBI Taxonomy" id="1661150"/>
    <lineage>
        <taxon>Bacteria</taxon>
        <taxon>Bacillati</taxon>
        <taxon>Bacillota</taxon>
        <taxon>Bacilli</taxon>
        <taxon>Bacillales</taxon>
        <taxon>Alicyclobacillaceae</taxon>
        <taxon>Alicyclobacillus</taxon>
    </lineage>
</organism>
<keyword evidence="2" id="KW-0808">Transferase</keyword>
<dbReference type="RefSeq" id="WP_377942872.1">
    <property type="nucleotide sequence ID" value="NZ_JBHUCX010000024.1"/>
</dbReference>
<keyword evidence="1" id="KW-0597">Phosphoprotein</keyword>
<dbReference type="Gene3D" id="1.10.287.130">
    <property type="match status" value="1"/>
</dbReference>
<gene>
    <name evidence="5" type="ORF">ACFSB2_09875</name>
</gene>
<sequence length="154" mass="17661">MLSTDSDEFNATSFRRHRHDVLNQLQLVRAYLQMERTEDAITMIDQTAQWLQSLALWQINFGYFGERLMWVAATCPNVYLKDVASELELTDECLTELEAWLVAVQHLLAQQGGNVYLSISAQGKGFAILLDSQAPNLPLEVWHNTYETLHFNTL</sequence>
<evidence type="ECO:0000313" key="6">
    <source>
        <dbReference type="Proteomes" id="UP001597079"/>
    </source>
</evidence>
<proteinExistence type="predicted"/>
<dbReference type="InterPro" id="IPR039506">
    <property type="entry name" value="SPOB_a"/>
</dbReference>
<evidence type="ECO:0000256" key="2">
    <source>
        <dbReference type="ARBA" id="ARBA00022679"/>
    </source>
</evidence>